<keyword evidence="1" id="KW-0812">Transmembrane</keyword>
<keyword evidence="1" id="KW-0472">Membrane</keyword>
<feature type="transmembrane region" description="Helical" evidence="1">
    <location>
        <begin position="245"/>
        <end position="276"/>
    </location>
</feature>
<accession>A0A6J7GJL5</accession>
<feature type="domain" description="Major facilitator superfamily (MFS) profile" evidence="2">
    <location>
        <begin position="16"/>
        <end position="400"/>
    </location>
</feature>
<evidence type="ECO:0000259" key="2">
    <source>
        <dbReference type="PROSITE" id="PS50850"/>
    </source>
</evidence>
<feature type="transmembrane region" description="Helical" evidence="1">
    <location>
        <begin position="313"/>
        <end position="332"/>
    </location>
</feature>
<feature type="transmembrane region" description="Helical" evidence="1">
    <location>
        <begin position="352"/>
        <end position="369"/>
    </location>
</feature>
<dbReference type="SUPFAM" id="SSF103473">
    <property type="entry name" value="MFS general substrate transporter"/>
    <property type="match status" value="1"/>
</dbReference>
<name>A0A6J7GJL5_9ZZZZ</name>
<proteinExistence type="predicted"/>
<feature type="transmembrane region" description="Helical" evidence="1">
    <location>
        <begin position="288"/>
        <end position="307"/>
    </location>
</feature>
<dbReference type="InterPro" id="IPR011701">
    <property type="entry name" value="MFS"/>
</dbReference>
<feature type="transmembrane region" description="Helical" evidence="1">
    <location>
        <begin position="140"/>
        <end position="163"/>
    </location>
</feature>
<evidence type="ECO:0000313" key="3">
    <source>
        <dbReference type="EMBL" id="CAB4906818.1"/>
    </source>
</evidence>
<feature type="transmembrane region" description="Helical" evidence="1">
    <location>
        <begin position="175"/>
        <end position="193"/>
    </location>
</feature>
<dbReference type="Gene3D" id="1.20.1250.20">
    <property type="entry name" value="MFS general substrate transporter like domains"/>
    <property type="match status" value="1"/>
</dbReference>
<feature type="transmembrane region" description="Helical" evidence="1">
    <location>
        <begin position="12"/>
        <end position="29"/>
    </location>
</feature>
<keyword evidence="1" id="KW-1133">Transmembrane helix</keyword>
<feature type="transmembrane region" description="Helical" evidence="1">
    <location>
        <begin position="375"/>
        <end position="396"/>
    </location>
</feature>
<feature type="transmembrane region" description="Helical" evidence="1">
    <location>
        <begin position="85"/>
        <end position="103"/>
    </location>
</feature>
<protein>
    <submittedName>
        <fullName evidence="3">Unannotated protein</fullName>
    </submittedName>
</protein>
<dbReference type="Pfam" id="PF07690">
    <property type="entry name" value="MFS_1"/>
    <property type="match status" value="1"/>
</dbReference>
<dbReference type="InterPro" id="IPR036259">
    <property type="entry name" value="MFS_trans_sf"/>
</dbReference>
<evidence type="ECO:0000256" key="1">
    <source>
        <dbReference type="SAM" id="Phobius"/>
    </source>
</evidence>
<sequence length="421" mass="45028">MSDVVAKLVPRPVWAGRTLALIGVVMVAFNLRTLPGSLSPIFALINNEFAVPTLAIGIIGAIPPACFAIASLVTPRIGRRIGIEWGLIVSLVFSLAGQLIRVFSHDWVGLAVGTSVALFGVGMGNVLLPPAIKKYFPDRISLITGVYVSAMTLSAAIPPFVAYPLGDAVGWRWELVTWAVVTGIAFLPWLAQLRRDRRETNGIDHLGRHNRVRLNLWRSPTAVAITLTLAVSSLNGYIVNAWIPAAMIGIAGVTPATAGLFLALFAITGFPVALIIPTMVRRLPRTDIFVYASAVFHVTGYLGLLLWPHFVTGLWIVSLGLGGLIFPLTLTLMNLRTKSTGASLQVSGFSQMGAYGAALFGPLIVGVLHEVTGGWTAFLIFMMAIAVCVIPAAIVLGRGRMIEDELSAVPQKISRRVPAQN</sequence>
<dbReference type="PANTHER" id="PTHR23523">
    <property type="match status" value="1"/>
</dbReference>
<feature type="transmembrane region" description="Helical" evidence="1">
    <location>
        <begin position="49"/>
        <end position="73"/>
    </location>
</feature>
<dbReference type="PROSITE" id="PS50850">
    <property type="entry name" value="MFS"/>
    <property type="match status" value="1"/>
</dbReference>
<reference evidence="3" key="1">
    <citation type="submission" date="2020-05" db="EMBL/GenBank/DDBJ databases">
        <authorList>
            <person name="Chiriac C."/>
            <person name="Salcher M."/>
            <person name="Ghai R."/>
            <person name="Kavagutti S V."/>
        </authorList>
    </citation>
    <scope>NUCLEOTIDE SEQUENCE</scope>
</reference>
<dbReference type="InterPro" id="IPR052524">
    <property type="entry name" value="MFS_Cyanate_Porter"/>
</dbReference>
<dbReference type="AlphaFoldDB" id="A0A6J7GJL5"/>
<dbReference type="GO" id="GO:0022857">
    <property type="term" value="F:transmembrane transporter activity"/>
    <property type="evidence" value="ECO:0007669"/>
    <property type="project" value="InterPro"/>
</dbReference>
<dbReference type="InterPro" id="IPR020846">
    <property type="entry name" value="MFS_dom"/>
</dbReference>
<dbReference type="PANTHER" id="PTHR23523:SF2">
    <property type="entry name" value="2-NITROIMIDAZOLE TRANSPORTER"/>
    <property type="match status" value="1"/>
</dbReference>
<gene>
    <name evidence="3" type="ORF">UFOPK3516_01241</name>
</gene>
<feature type="transmembrane region" description="Helical" evidence="1">
    <location>
        <begin position="109"/>
        <end position="128"/>
    </location>
</feature>
<dbReference type="EMBL" id="CAFBMB010000118">
    <property type="protein sequence ID" value="CAB4906818.1"/>
    <property type="molecule type" value="Genomic_DNA"/>
</dbReference>
<feature type="transmembrane region" description="Helical" evidence="1">
    <location>
        <begin position="214"/>
        <end position="239"/>
    </location>
</feature>
<organism evidence="3">
    <name type="scientific">freshwater metagenome</name>
    <dbReference type="NCBI Taxonomy" id="449393"/>
    <lineage>
        <taxon>unclassified sequences</taxon>
        <taxon>metagenomes</taxon>
        <taxon>ecological metagenomes</taxon>
    </lineage>
</organism>